<evidence type="ECO:0000313" key="9">
    <source>
        <dbReference type="Proteomes" id="UP000541444"/>
    </source>
</evidence>
<sequence length="304" mass="33585">MILSWAAKRGWKPTFVDLDIGQGAIKIPGCISASPIEMPIDPVEVIPLIWPSFSILAMQLPDISMNTWLLRCYSLNTELYKVLVKELAQTIERQFAGNAESRAAGMVINTMGWIEGPGYELLLDAINTFNADVILVIGHDKTCSRLKDVLKTKPNVNVVKLQKSGGVVSRNHKVQTKSQKLQNKGSVLIYFDFGVLQEYFYGLSNELSPYSNVANFSDFFVYKIGGGPAAPRSALPIGAEPTADPKRAVLVNINRDWLHSVLAVSFAKEPDQIISRKKITYLAPSQGELPSKYLIAGTLTWLET</sequence>
<dbReference type="PANTHER" id="PTHR12755:SF6">
    <property type="entry name" value="POLYRIBONUCLEOTIDE 5'-HYDROXYL-KINASE CLP1"/>
    <property type="match status" value="1"/>
</dbReference>
<dbReference type="InterPro" id="IPR010655">
    <property type="entry name" value="Clp1_C"/>
</dbReference>
<dbReference type="EMBL" id="JACGCM010001406">
    <property type="protein sequence ID" value="KAF6155687.1"/>
    <property type="molecule type" value="Genomic_DNA"/>
</dbReference>
<dbReference type="InterPro" id="IPR038238">
    <property type="entry name" value="Clp1_C_sf"/>
</dbReference>
<evidence type="ECO:0000256" key="2">
    <source>
        <dbReference type="ARBA" id="ARBA00022664"/>
    </source>
</evidence>
<dbReference type="InterPro" id="IPR045116">
    <property type="entry name" value="Clp1/Grc3"/>
</dbReference>
<proteinExistence type="predicted"/>
<dbReference type="PANTHER" id="PTHR12755">
    <property type="entry name" value="CLEAVAGE/POLYADENYLATION FACTOR IA SUBUNIT CLP1P"/>
    <property type="match status" value="1"/>
</dbReference>
<dbReference type="GO" id="GO:0031124">
    <property type="term" value="P:mRNA 3'-end processing"/>
    <property type="evidence" value="ECO:0007669"/>
    <property type="project" value="InterPro"/>
</dbReference>
<dbReference type="GO" id="GO:0005524">
    <property type="term" value="F:ATP binding"/>
    <property type="evidence" value="ECO:0007669"/>
    <property type="project" value="UniProtKB-KW"/>
</dbReference>
<dbReference type="Pfam" id="PF16575">
    <property type="entry name" value="CLP1_P"/>
    <property type="match status" value="2"/>
</dbReference>
<comment type="caution">
    <text evidence="8">The sequence shown here is derived from an EMBL/GenBank/DDBJ whole genome shotgun (WGS) entry which is preliminary data.</text>
</comment>
<evidence type="ECO:0000256" key="4">
    <source>
        <dbReference type="ARBA" id="ARBA00022840"/>
    </source>
</evidence>
<evidence type="ECO:0000259" key="6">
    <source>
        <dbReference type="Pfam" id="PF06807"/>
    </source>
</evidence>
<dbReference type="GO" id="GO:0051731">
    <property type="term" value="F:polynucleotide 5'-hydroxyl-kinase activity"/>
    <property type="evidence" value="ECO:0007669"/>
    <property type="project" value="InterPro"/>
</dbReference>
<dbReference type="AlphaFoldDB" id="A0A7J7MLH0"/>
<dbReference type="Gene3D" id="3.40.50.300">
    <property type="entry name" value="P-loop containing nucleotide triphosphate hydrolases"/>
    <property type="match status" value="1"/>
</dbReference>
<evidence type="ECO:0000256" key="3">
    <source>
        <dbReference type="ARBA" id="ARBA00022741"/>
    </source>
</evidence>
<evidence type="ECO:0000259" key="7">
    <source>
        <dbReference type="Pfam" id="PF16575"/>
    </source>
</evidence>
<dbReference type="Proteomes" id="UP000541444">
    <property type="component" value="Unassembled WGS sequence"/>
</dbReference>
<keyword evidence="4" id="KW-0067">ATP-binding</keyword>
<gene>
    <name evidence="8" type="ORF">GIB67_007124</name>
</gene>
<dbReference type="GO" id="GO:0006388">
    <property type="term" value="P:tRNA splicing, via endonucleolytic cleavage and ligation"/>
    <property type="evidence" value="ECO:0007669"/>
    <property type="project" value="TreeGrafter"/>
</dbReference>
<dbReference type="OrthoDB" id="258143at2759"/>
<dbReference type="InterPro" id="IPR027417">
    <property type="entry name" value="P-loop_NTPase"/>
</dbReference>
<feature type="domain" description="Clp1 P-loop" evidence="7">
    <location>
        <begin position="1"/>
        <end position="51"/>
    </location>
</feature>
<dbReference type="Pfam" id="PF06807">
    <property type="entry name" value="Clp1"/>
    <property type="match status" value="1"/>
</dbReference>
<keyword evidence="5" id="KW-0539">Nucleus</keyword>
<keyword evidence="3" id="KW-0547">Nucleotide-binding</keyword>
<evidence type="ECO:0000256" key="1">
    <source>
        <dbReference type="ARBA" id="ARBA00004123"/>
    </source>
</evidence>
<feature type="domain" description="Clp1 P-loop" evidence="7">
    <location>
        <begin position="76"/>
        <end position="181"/>
    </location>
</feature>
<dbReference type="GO" id="GO:0005634">
    <property type="term" value="C:nucleus"/>
    <property type="evidence" value="ECO:0007669"/>
    <property type="project" value="UniProtKB-SubCell"/>
</dbReference>
<accession>A0A7J7MLH0</accession>
<dbReference type="InterPro" id="IPR032319">
    <property type="entry name" value="CLP1_P"/>
</dbReference>
<dbReference type="Gene3D" id="2.40.30.330">
    <property type="entry name" value="Pre-mRNA cleavage complex subunit Clp1, C-terminal domain"/>
    <property type="match status" value="1"/>
</dbReference>
<evidence type="ECO:0000313" key="8">
    <source>
        <dbReference type="EMBL" id="KAF6155687.1"/>
    </source>
</evidence>
<feature type="domain" description="Clp1 C-terminal" evidence="6">
    <location>
        <begin position="207"/>
        <end position="303"/>
    </location>
</feature>
<protein>
    <submittedName>
        <fullName evidence="8">Uncharacterized protein</fullName>
    </submittedName>
</protein>
<keyword evidence="9" id="KW-1185">Reference proteome</keyword>
<name>A0A7J7MLH0_9MAGN</name>
<comment type="subcellular location">
    <subcellularLocation>
        <location evidence="1">Nucleus</location>
    </subcellularLocation>
</comment>
<evidence type="ECO:0000256" key="5">
    <source>
        <dbReference type="ARBA" id="ARBA00023242"/>
    </source>
</evidence>
<reference evidence="8 9" key="1">
    <citation type="journal article" date="2020" name="IScience">
        <title>Genome Sequencing of the Endangered Kingdonia uniflora (Circaeasteraceae, Ranunculales) Reveals Potential Mechanisms of Evolutionary Specialization.</title>
        <authorList>
            <person name="Sun Y."/>
            <person name="Deng T."/>
            <person name="Zhang A."/>
            <person name="Moore M.J."/>
            <person name="Landis J.B."/>
            <person name="Lin N."/>
            <person name="Zhang H."/>
            <person name="Zhang X."/>
            <person name="Huang J."/>
            <person name="Zhang X."/>
            <person name="Sun H."/>
            <person name="Wang H."/>
        </authorList>
    </citation>
    <scope>NUCLEOTIDE SEQUENCE [LARGE SCALE GENOMIC DNA]</scope>
    <source>
        <strain evidence="8">TB1705</strain>
        <tissue evidence="8">Leaf</tissue>
    </source>
</reference>
<dbReference type="FunFam" id="2.40.30.330:FF:000002">
    <property type="entry name" value="Protein CLP1 homolog"/>
    <property type="match status" value="1"/>
</dbReference>
<organism evidence="8 9">
    <name type="scientific">Kingdonia uniflora</name>
    <dbReference type="NCBI Taxonomy" id="39325"/>
    <lineage>
        <taxon>Eukaryota</taxon>
        <taxon>Viridiplantae</taxon>
        <taxon>Streptophyta</taxon>
        <taxon>Embryophyta</taxon>
        <taxon>Tracheophyta</taxon>
        <taxon>Spermatophyta</taxon>
        <taxon>Magnoliopsida</taxon>
        <taxon>Ranunculales</taxon>
        <taxon>Circaeasteraceae</taxon>
        <taxon>Kingdonia</taxon>
    </lineage>
</organism>
<keyword evidence="2" id="KW-0507">mRNA processing</keyword>